<dbReference type="InterPro" id="IPR050640">
    <property type="entry name" value="Bact_2-comp_sensor_kinase"/>
</dbReference>
<dbReference type="OrthoDB" id="9776552at2"/>
<dbReference type="Gene3D" id="3.30.565.10">
    <property type="entry name" value="Histidine kinase-like ATPase, C-terminal domain"/>
    <property type="match status" value="1"/>
</dbReference>
<keyword evidence="8" id="KW-0067">ATP-binding</keyword>
<dbReference type="GO" id="GO:0000155">
    <property type="term" value="F:phosphorelay sensor kinase activity"/>
    <property type="evidence" value="ECO:0007669"/>
    <property type="project" value="InterPro"/>
</dbReference>
<comment type="subcellular location">
    <subcellularLocation>
        <location evidence="1">Cell membrane</location>
        <topology evidence="1">Multi-pass membrane protein</topology>
    </subcellularLocation>
</comment>
<dbReference type="InterPro" id="IPR003660">
    <property type="entry name" value="HAMP_dom"/>
</dbReference>
<dbReference type="InterPro" id="IPR003594">
    <property type="entry name" value="HATPase_dom"/>
</dbReference>
<evidence type="ECO:0000256" key="8">
    <source>
        <dbReference type="ARBA" id="ARBA00022840"/>
    </source>
</evidence>
<dbReference type="AlphaFoldDB" id="A0A172TEP5"/>
<evidence type="ECO:0000256" key="5">
    <source>
        <dbReference type="ARBA" id="ARBA00022692"/>
    </source>
</evidence>
<feature type="transmembrane region" description="Helical" evidence="12">
    <location>
        <begin position="12"/>
        <end position="34"/>
    </location>
</feature>
<dbReference type="EMBL" id="CP011388">
    <property type="protein sequence ID" value="ANE45519.1"/>
    <property type="molecule type" value="Genomic_DNA"/>
</dbReference>
<dbReference type="InterPro" id="IPR010559">
    <property type="entry name" value="Sig_transdc_His_kin_internal"/>
</dbReference>
<evidence type="ECO:0000256" key="6">
    <source>
        <dbReference type="ARBA" id="ARBA00022741"/>
    </source>
</evidence>
<evidence type="ECO:0000313" key="14">
    <source>
        <dbReference type="EMBL" id="ANE45519.1"/>
    </source>
</evidence>
<dbReference type="PANTHER" id="PTHR34220">
    <property type="entry name" value="SENSOR HISTIDINE KINASE YPDA"/>
    <property type="match status" value="1"/>
</dbReference>
<gene>
    <name evidence="14" type="ORF">SY83_03415</name>
</gene>
<reference evidence="14 15" key="1">
    <citation type="submission" date="2015-01" db="EMBL/GenBank/DDBJ databases">
        <title>Paenibacillus swuensis/DY6/whole genome sequencing.</title>
        <authorList>
            <person name="Kim M.K."/>
            <person name="Srinivasan S."/>
            <person name="Lee J.-J."/>
        </authorList>
    </citation>
    <scope>NUCLEOTIDE SEQUENCE [LARGE SCALE GENOMIC DNA]</scope>
    <source>
        <strain evidence="14 15">DY6</strain>
    </source>
</reference>
<evidence type="ECO:0000256" key="12">
    <source>
        <dbReference type="SAM" id="Phobius"/>
    </source>
</evidence>
<evidence type="ECO:0000313" key="15">
    <source>
        <dbReference type="Proteomes" id="UP000076927"/>
    </source>
</evidence>
<dbReference type="GO" id="GO:0005886">
    <property type="term" value="C:plasma membrane"/>
    <property type="evidence" value="ECO:0007669"/>
    <property type="project" value="UniProtKB-SubCell"/>
</dbReference>
<evidence type="ECO:0000256" key="7">
    <source>
        <dbReference type="ARBA" id="ARBA00022777"/>
    </source>
</evidence>
<dbReference type="PROSITE" id="PS50885">
    <property type="entry name" value="HAMP"/>
    <property type="match status" value="1"/>
</dbReference>
<dbReference type="CDD" id="cd18773">
    <property type="entry name" value="PDC1_HK_sensor"/>
    <property type="match status" value="1"/>
</dbReference>
<accession>A0A172TEP5</accession>
<dbReference type="GO" id="GO:0005524">
    <property type="term" value="F:ATP binding"/>
    <property type="evidence" value="ECO:0007669"/>
    <property type="project" value="UniProtKB-KW"/>
</dbReference>
<keyword evidence="7" id="KW-0418">Kinase</keyword>
<feature type="domain" description="HAMP" evidence="13">
    <location>
        <begin position="305"/>
        <end position="358"/>
    </location>
</feature>
<dbReference type="Pfam" id="PF00672">
    <property type="entry name" value="HAMP"/>
    <property type="match status" value="1"/>
</dbReference>
<keyword evidence="10" id="KW-0902">Two-component regulatory system</keyword>
<dbReference type="CDD" id="cd06225">
    <property type="entry name" value="HAMP"/>
    <property type="match status" value="1"/>
</dbReference>
<evidence type="ECO:0000256" key="3">
    <source>
        <dbReference type="ARBA" id="ARBA00022553"/>
    </source>
</evidence>
<dbReference type="SUPFAM" id="SSF158472">
    <property type="entry name" value="HAMP domain-like"/>
    <property type="match status" value="1"/>
</dbReference>
<dbReference type="SUPFAM" id="SSF55874">
    <property type="entry name" value="ATPase domain of HSP90 chaperone/DNA topoisomerase II/histidine kinase"/>
    <property type="match status" value="1"/>
</dbReference>
<dbReference type="Gene3D" id="6.10.340.10">
    <property type="match status" value="1"/>
</dbReference>
<sequence length="575" mass="65889">MRWIHGISFKLFTLCFAILLCSILLISLVSYQFMRGEMVKHERVYTEQILLKVEQYLDLYSAMAGNLLSSVETLVGVELNEHLQSQVDDLYDSSLEYINNIYLIERDLTVTGGNIYSKVFSEAVPNRQVLYQETVEAWPETIISEPYVSPYSGWTVTISRSIRQGKDYVVVAVDLNIGSLVNRMLELSGTEDIRLGLLSAEGNVIAWPAQAGSGSSRVAPPELKVGTLTARDIINEPYQQLTVRTEQMTRMYIDKRYLPRLNWVAFSVLQGSRVENALNLLEHYLVYFIAFGFMVSLAAAWLIARFIRKPLNRLMRVMRQMKADQHLNVVIRDDRKDEFGELASEFSDMIRKIRHLIDNLNASEKLKRDLEFQVLQSQINPHFLYNTLGSISNVVELGRTEQVDPIIGALISILEYGVADASDQVTLRDELWNVEHYLLIQNIRYDGHFEFVTKVDQELWDWPVLRLMLQPIVENSIFHGYRGSSRMGPIRISAWREAEAVLISVEDHGVGMTEEQVEALLAPDRYSTVPHRRKRIGLYNIHKRIQLHCGNELSGLEVRSAVGEGTTVTIRWVME</sequence>
<keyword evidence="4" id="KW-0808">Transferase</keyword>
<keyword evidence="6" id="KW-0547">Nucleotide-binding</keyword>
<evidence type="ECO:0000256" key="10">
    <source>
        <dbReference type="ARBA" id="ARBA00023012"/>
    </source>
</evidence>
<keyword evidence="15" id="KW-1185">Reference proteome</keyword>
<organism evidence="14 15">
    <name type="scientific">Paenibacillus swuensis</name>
    <dbReference type="NCBI Taxonomy" id="1178515"/>
    <lineage>
        <taxon>Bacteria</taxon>
        <taxon>Bacillati</taxon>
        <taxon>Bacillota</taxon>
        <taxon>Bacilli</taxon>
        <taxon>Bacillales</taxon>
        <taxon>Paenibacillaceae</taxon>
        <taxon>Paenibacillus</taxon>
    </lineage>
</organism>
<dbReference type="PANTHER" id="PTHR34220:SF11">
    <property type="entry name" value="SENSOR PROTEIN KINASE HPTS"/>
    <property type="match status" value="1"/>
</dbReference>
<dbReference type="STRING" id="1178515.SY83_03415"/>
<keyword evidence="3" id="KW-0597">Phosphoprotein</keyword>
<evidence type="ECO:0000256" key="4">
    <source>
        <dbReference type="ARBA" id="ARBA00022679"/>
    </source>
</evidence>
<dbReference type="KEGG" id="pswu:SY83_03415"/>
<dbReference type="RefSeq" id="WP_068604269.1">
    <property type="nucleotide sequence ID" value="NZ_CP011388.1"/>
</dbReference>
<keyword evidence="2" id="KW-1003">Cell membrane</keyword>
<dbReference type="Gene3D" id="3.30.450.20">
    <property type="entry name" value="PAS domain"/>
    <property type="match status" value="2"/>
</dbReference>
<dbReference type="PATRIC" id="fig|1178515.4.peg.674"/>
<dbReference type="SMART" id="SM00387">
    <property type="entry name" value="HATPase_c"/>
    <property type="match status" value="1"/>
</dbReference>
<dbReference type="Pfam" id="PF02518">
    <property type="entry name" value="HATPase_c"/>
    <property type="match status" value="1"/>
</dbReference>
<proteinExistence type="predicted"/>
<dbReference type="Proteomes" id="UP000076927">
    <property type="component" value="Chromosome"/>
</dbReference>
<protein>
    <recommendedName>
        <fullName evidence="13">HAMP domain-containing protein</fullName>
    </recommendedName>
</protein>
<dbReference type="Pfam" id="PF06580">
    <property type="entry name" value="His_kinase"/>
    <property type="match status" value="1"/>
</dbReference>
<dbReference type="SMART" id="SM00304">
    <property type="entry name" value="HAMP"/>
    <property type="match status" value="1"/>
</dbReference>
<name>A0A172TEP5_9BACL</name>
<keyword evidence="5 12" id="KW-0812">Transmembrane</keyword>
<evidence type="ECO:0000256" key="11">
    <source>
        <dbReference type="ARBA" id="ARBA00023136"/>
    </source>
</evidence>
<evidence type="ECO:0000256" key="2">
    <source>
        <dbReference type="ARBA" id="ARBA00022475"/>
    </source>
</evidence>
<evidence type="ECO:0000259" key="13">
    <source>
        <dbReference type="PROSITE" id="PS50885"/>
    </source>
</evidence>
<evidence type="ECO:0000256" key="1">
    <source>
        <dbReference type="ARBA" id="ARBA00004651"/>
    </source>
</evidence>
<evidence type="ECO:0000256" key="9">
    <source>
        <dbReference type="ARBA" id="ARBA00022989"/>
    </source>
</evidence>
<dbReference type="InterPro" id="IPR036890">
    <property type="entry name" value="HATPase_C_sf"/>
</dbReference>
<keyword evidence="9 12" id="KW-1133">Transmembrane helix</keyword>
<keyword evidence="11 12" id="KW-0472">Membrane</keyword>
<feature type="transmembrane region" description="Helical" evidence="12">
    <location>
        <begin position="284"/>
        <end position="307"/>
    </location>
</feature>